<dbReference type="Gene3D" id="3.30.710.10">
    <property type="entry name" value="Potassium Channel Kv1.1, Chain A"/>
    <property type="match status" value="1"/>
</dbReference>
<gene>
    <name evidence="3" type="ORF">HPB48_021586</name>
</gene>
<name>A0A9J6FC33_HAELO</name>
<protein>
    <recommendedName>
        <fullName evidence="5">BTB domain-containing protein</fullName>
    </recommendedName>
</protein>
<dbReference type="AlphaFoldDB" id="A0A9J6FC33"/>
<evidence type="ECO:0008006" key="5">
    <source>
        <dbReference type="Google" id="ProtNLM"/>
    </source>
</evidence>
<dbReference type="Pfam" id="PF00651">
    <property type="entry name" value="BTB"/>
    <property type="match status" value="1"/>
</dbReference>
<reference evidence="3 4" key="1">
    <citation type="journal article" date="2020" name="Cell">
        <title>Large-Scale Comparative Analyses of Tick Genomes Elucidate Their Genetic Diversity and Vector Capacities.</title>
        <authorList>
            <consortium name="Tick Genome and Microbiome Consortium (TIGMIC)"/>
            <person name="Jia N."/>
            <person name="Wang J."/>
            <person name="Shi W."/>
            <person name="Du L."/>
            <person name="Sun Y."/>
            <person name="Zhan W."/>
            <person name="Jiang J.F."/>
            <person name="Wang Q."/>
            <person name="Zhang B."/>
            <person name="Ji P."/>
            <person name="Bell-Sakyi L."/>
            <person name="Cui X.M."/>
            <person name="Yuan T.T."/>
            <person name="Jiang B.G."/>
            <person name="Yang W.F."/>
            <person name="Lam T.T."/>
            <person name="Chang Q.C."/>
            <person name="Ding S.J."/>
            <person name="Wang X.J."/>
            <person name="Zhu J.G."/>
            <person name="Ruan X.D."/>
            <person name="Zhao L."/>
            <person name="Wei J.T."/>
            <person name="Ye R.Z."/>
            <person name="Que T.C."/>
            <person name="Du C.H."/>
            <person name="Zhou Y.H."/>
            <person name="Cheng J.X."/>
            <person name="Dai P.F."/>
            <person name="Guo W.B."/>
            <person name="Han X.H."/>
            <person name="Huang E.J."/>
            <person name="Li L.F."/>
            <person name="Wei W."/>
            <person name="Gao Y.C."/>
            <person name="Liu J.Z."/>
            <person name="Shao H.Z."/>
            <person name="Wang X."/>
            <person name="Wang C.C."/>
            <person name="Yang T.C."/>
            <person name="Huo Q.B."/>
            <person name="Li W."/>
            <person name="Chen H.Y."/>
            <person name="Chen S.E."/>
            <person name="Zhou L.G."/>
            <person name="Ni X.B."/>
            <person name="Tian J.H."/>
            <person name="Sheng Y."/>
            <person name="Liu T."/>
            <person name="Pan Y.S."/>
            <person name="Xia L.Y."/>
            <person name="Li J."/>
            <person name="Zhao F."/>
            <person name="Cao W.C."/>
        </authorList>
    </citation>
    <scope>NUCLEOTIDE SEQUENCE [LARGE SCALE GENOMIC DNA]</scope>
    <source>
        <strain evidence="3">HaeL-2018</strain>
    </source>
</reference>
<dbReference type="InterPro" id="IPR000210">
    <property type="entry name" value="BTB/POZ_dom"/>
</dbReference>
<dbReference type="OMA" id="LEANCRF"/>
<dbReference type="InterPro" id="IPR008974">
    <property type="entry name" value="TRAF-like"/>
</dbReference>
<evidence type="ECO:0000313" key="3">
    <source>
        <dbReference type="EMBL" id="KAH9360319.1"/>
    </source>
</evidence>
<dbReference type="PROSITE" id="PS50144">
    <property type="entry name" value="MATH"/>
    <property type="match status" value="1"/>
</dbReference>
<dbReference type="VEuPathDB" id="VectorBase:HLOH_057226"/>
<dbReference type="PANTHER" id="PTHR26379:SF446">
    <property type="entry name" value="BTB_POZ AND MATH DOMAIN-CONTAINING PROTEIN 1"/>
    <property type="match status" value="1"/>
</dbReference>
<dbReference type="InterPro" id="IPR002083">
    <property type="entry name" value="MATH/TRAF_dom"/>
</dbReference>
<organism evidence="3 4">
    <name type="scientific">Haemaphysalis longicornis</name>
    <name type="common">Bush tick</name>
    <dbReference type="NCBI Taxonomy" id="44386"/>
    <lineage>
        <taxon>Eukaryota</taxon>
        <taxon>Metazoa</taxon>
        <taxon>Ecdysozoa</taxon>
        <taxon>Arthropoda</taxon>
        <taxon>Chelicerata</taxon>
        <taxon>Arachnida</taxon>
        <taxon>Acari</taxon>
        <taxon>Parasitiformes</taxon>
        <taxon>Ixodida</taxon>
        <taxon>Ixodoidea</taxon>
        <taxon>Ixodidae</taxon>
        <taxon>Haemaphysalinae</taxon>
        <taxon>Haemaphysalis</taxon>
    </lineage>
</organism>
<dbReference type="GO" id="GO:0016567">
    <property type="term" value="P:protein ubiquitination"/>
    <property type="evidence" value="ECO:0007669"/>
    <property type="project" value="InterPro"/>
</dbReference>
<dbReference type="Pfam" id="PF22486">
    <property type="entry name" value="MATH_2"/>
    <property type="match status" value="1"/>
</dbReference>
<evidence type="ECO:0000259" key="2">
    <source>
        <dbReference type="PROSITE" id="PS50144"/>
    </source>
</evidence>
<dbReference type="PANTHER" id="PTHR26379">
    <property type="entry name" value="BTB/POZ AND MATH DOMAIN-CONTAINING PROTEIN 1"/>
    <property type="match status" value="1"/>
</dbReference>
<evidence type="ECO:0000313" key="4">
    <source>
        <dbReference type="Proteomes" id="UP000821853"/>
    </source>
</evidence>
<proteinExistence type="predicted"/>
<evidence type="ECO:0000259" key="1">
    <source>
        <dbReference type="PROSITE" id="PS50097"/>
    </source>
</evidence>
<comment type="caution">
    <text evidence="3">The sequence shown here is derived from an EMBL/GenBank/DDBJ whole genome shotgun (WGS) entry which is preliminary data.</text>
</comment>
<sequence>MYPKGEAQDSKDFVSLYLVLVGSDKDDVPSEFKCVVLGEAGRKTNVLEANCRFVPGGAFGWDKFIQRERILDGNDSLTPHGKLTRFCKVLAFVDSVSTSPPNVAIAVNVPQCHLSEDFGHLLASRRFSDVILTVEGKDIHAHKNILSARTPFSLPCSRIK</sequence>
<dbReference type="Proteomes" id="UP000821853">
    <property type="component" value="Chromosome 1"/>
</dbReference>
<feature type="domain" description="MATH" evidence="2">
    <location>
        <begin position="1"/>
        <end position="89"/>
    </location>
</feature>
<feature type="domain" description="BTB" evidence="1">
    <location>
        <begin position="128"/>
        <end position="152"/>
    </location>
</feature>
<dbReference type="InterPro" id="IPR045005">
    <property type="entry name" value="BPM1-6"/>
</dbReference>
<dbReference type="SUPFAM" id="SSF49599">
    <property type="entry name" value="TRAF domain-like"/>
    <property type="match status" value="1"/>
</dbReference>
<dbReference type="OrthoDB" id="6359816at2759"/>
<dbReference type="Gene3D" id="2.60.210.10">
    <property type="entry name" value="Apoptosis, Tumor Necrosis Factor Receptor Associated Protein 2, Chain A"/>
    <property type="match status" value="1"/>
</dbReference>
<accession>A0A9J6FC33</accession>
<dbReference type="InterPro" id="IPR011333">
    <property type="entry name" value="SKP1/BTB/POZ_sf"/>
</dbReference>
<dbReference type="SUPFAM" id="SSF54695">
    <property type="entry name" value="POZ domain"/>
    <property type="match status" value="1"/>
</dbReference>
<dbReference type="EMBL" id="JABSTR010000001">
    <property type="protein sequence ID" value="KAH9360319.1"/>
    <property type="molecule type" value="Genomic_DNA"/>
</dbReference>
<keyword evidence="4" id="KW-1185">Reference proteome</keyword>
<dbReference type="PROSITE" id="PS50097">
    <property type="entry name" value="BTB"/>
    <property type="match status" value="1"/>
</dbReference>